<dbReference type="EMBL" id="JANAVB010019798">
    <property type="protein sequence ID" value="KAJ6828028.1"/>
    <property type="molecule type" value="Genomic_DNA"/>
</dbReference>
<evidence type="ECO:0000259" key="2">
    <source>
        <dbReference type="PROSITE" id="PS51222"/>
    </source>
</evidence>
<feature type="compositionally biased region" description="Basic and acidic residues" evidence="1">
    <location>
        <begin position="70"/>
        <end position="87"/>
    </location>
</feature>
<dbReference type="InterPro" id="IPR013989">
    <property type="entry name" value="Dev_and_cell_death_domain"/>
</dbReference>
<feature type="region of interest" description="Disordered" evidence="1">
    <location>
        <begin position="290"/>
        <end position="317"/>
    </location>
</feature>
<keyword evidence="4" id="KW-1185">Reference proteome</keyword>
<dbReference type="PANTHER" id="PTHR46444:SF11">
    <property type="entry name" value="DCD DOMAIN-CONTAINING PROTEIN"/>
    <property type="match status" value="1"/>
</dbReference>
<accession>A0AAX6GI70</accession>
<reference evidence="3" key="2">
    <citation type="submission" date="2023-04" db="EMBL/GenBank/DDBJ databases">
        <authorList>
            <person name="Bruccoleri R.E."/>
            <person name="Oakeley E.J."/>
            <person name="Faust A.-M."/>
            <person name="Dessus-Babus S."/>
            <person name="Altorfer M."/>
            <person name="Burckhardt D."/>
            <person name="Oertli M."/>
            <person name="Naumann U."/>
            <person name="Petersen F."/>
            <person name="Wong J."/>
        </authorList>
    </citation>
    <scope>NUCLEOTIDE SEQUENCE</scope>
    <source>
        <strain evidence="3">GSM-AAB239-AS_SAM_17_03QT</strain>
        <tissue evidence="3">Leaf</tissue>
    </source>
</reference>
<protein>
    <recommendedName>
        <fullName evidence="2">DCD domain-containing protein</fullName>
    </recommendedName>
</protein>
<dbReference type="SMART" id="SM00767">
    <property type="entry name" value="DCD"/>
    <property type="match status" value="1"/>
</dbReference>
<dbReference type="AlphaFoldDB" id="A0AAX6GI70"/>
<feature type="compositionally biased region" description="Polar residues" evidence="1">
    <location>
        <begin position="145"/>
        <end position="155"/>
    </location>
</feature>
<organism evidence="3 4">
    <name type="scientific">Iris pallida</name>
    <name type="common">Sweet iris</name>
    <dbReference type="NCBI Taxonomy" id="29817"/>
    <lineage>
        <taxon>Eukaryota</taxon>
        <taxon>Viridiplantae</taxon>
        <taxon>Streptophyta</taxon>
        <taxon>Embryophyta</taxon>
        <taxon>Tracheophyta</taxon>
        <taxon>Spermatophyta</taxon>
        <taxon>Magnoliopsida</taxon>
        <taxon>Liliopsida</taxon>
        <taxon>Asparagales</taxon>
        <taxon>Iridaceae</taxon>
        <taxon>Iridoideae</taxon>
        <taxon>Irideae</taxon>
        <taxon>Iris</taxon>
    </lineage>
</organism>
<feature type="compositionally biased region" description="Basic and acidic residues" evidence="1">
    <location>
        <begin position="1"/>
        <end position="10"/>
    </location>
</feature>
<feature type="compositionally biased region" description="Basic residues" evidence="1">
    <location>
        <begin position="101"/>
        <end position="113"/>
    </location>
</feature>
<dbReference type="Proteomes" id="UP001140949">
    <property type="component" value="Unassembled WGS sequence"/>
</dbReference>
<feature type="region of interest" description="Disordered" evidence="1">
    <location>
        <begin position="31"/>
        <end position="156"/>
    </location>
</feature>
<evidence type="ECO:0000313" key="3">
    <source>
        <dbReference type="EMBL" id="KAJ6828028.1"/>
    </source>
</evidence>
<dbReference type="PROSITE" id="PS51222">
    <property type="entry name" value="DCD"/>
    <property type="match status" value="1"/>
</dbReference>
<feature type="domain" description="DCD" evidence="2">
    <location>
        <begin position="161"/>
        <end position="288"/>
    </location>
</feature>
<feature type="compositionally biased region" description="Basic and acidic residues" evidence="1">
    <location>
        <begin position="134"/>
        <end position="144"/>
    </location>
</feature>
<reference evidence="3" key="1">
    <citation type="journal article" date="2023" name="GigaByte">
        <title>Genome assembly of the bearded iris, Iris pallida Lam.</title>
        <authorList>
            <person name="Bruccoleri R.E."/>
            <person name="Oakeley E.J."/>
            <person name="Faust A.M.E."/>
            <person name="Altorfer M."/>
            <person name="Dessus-Babus S."/>
            <person name="Burckhardt D."/>
            <person name="Oertli M."/>
            <person name="Naumann U."/>
            <person name="Petersen F."/>
            <person name="Wong J."/>
        </authorList>
    </citation>
    <scope>NUCLEOTIDE SEQUENCE</scope>
    <source>
        <strain evidence="3">GSM-AAB239-AS_SAM_17_03QT</strain>
    </source>
</reference>
<dbReference type="PANTHER" id="PTHR46444">
    <property type="entry name" value="DCD (DEVELOPMENT AND CELL DEATH) DOMAIN PROTEIN-RELATED"/>
    <property type="match status" value="1"/>
</dbReference>
<sequence>MAKSNKKEVAASDVPSELEETIGNVVTVVESAPSESVNMEEETMTVVDKSEEEETKENEKVESVVTVVPEGERVDEQDGTKEVKATEEVGADGEDVSVSNKRTKRLKNRKKKAVASAAASSEKTKEPSTGAVIPDEKQKEKRNATDQPGSSTVNKKNMKMADGVGLIFMCNAKTKKDCFRYKVLGLPASKKEMVEKVYMGMRLFLFDVDLKLLYGIYKAASHGGYNLEPRAFKSAFPSQVRFTVLNDCVPLPEEKFKAAIKQNYYGRNKFNCQLSAEQVKNLCKLFKSAGKKPSSRKRPHEDITAEPEPSSTNWDPRILHGRARDKRIPLRIRGNDLYSRREAYASPPPQLVPVAPLRPPPSYVYDRPVDYRRVPLPSVALSDNRIMDVVGMRAREPIEYRDPYALYREPLPYREALCPPANLSSALYAPSYTRY</sequence>
<evidence type="ECO:0000313" key="4">
    <source>
        <dbReference type="Proteomes" id="UP001140949"/>
    </source>
</evidence>
<feature type="region of interest" description="Disordered" evidence="1">
    <location>
        <begin position="1"/>
        <end position="20"/>
    </location>
</feature>
<gene>
    <name evidence="3" type="ORF">M6B38_364660</name>
</gene>
<comment type="caution">
    <text evidence="3">The sequence shown here is derived from an EMBL/GenBank/DDBJ whole genome shotgun (WGS) entry which is preliminary data.</text>
</comment>
<name>A0AAX6GI70_IRIPA</name>
<dbReference type="Pfam" id="PF10539">
    <property type="entry name" value="Dev_Cell_Death"/>
    <property type="match status" value="1"/>
</dbReference>
<evidence type="ECO:0000256" key="1">
    <source>
        <dbReference type="SAM" id="MobiDB-lite"/>
    </source>
</evidence>
<proteinExistence type="predicted"/>